<dbReference type="InterPro" id="IPR036864">
    <property type="entry name" value="Zn2-C6_fun-type_DNA-bd_sf"/>
</dbReference>
<dbReference type="Proteomes" id="UP001583172">
    <property type="component" value="Unassembled WGS sequence"/>
</dbReference>
<dbReference type="Gene3D" id="4.10.240.10">
    <property type="entry name" value="Zn(2)-C6 fungal-type DNA-binding domain"/>
    <property type="match status" value="1"/>
</dbReference>
<dbReference type="InterPro" id="IPR001138">
    <property type="entry name" value="Zn2Cys6_DnaBD"/>
</dbReference>
<name>A0ABR3VLX5_HUMIN</name>
<feature type="compositionally biased region" description="Polar residues" evidence="6">
    <location>
        <begin position="123"/>
        <end position="133"/>
    </location>
</feature>
<evidence type="ECO:0000256" key="3">
    <source>
        <dbReference type="ARBA" id="ARBA00023015"/>
    </source>
</evidence>
<accession>A0ABR3VLX5</accession>
<feature type="compositionally biased region" description="Polar residues" evidence="6">
    <location>
        <begin position="704"/>
        <end position="714"/>
    </location>
</feature>
<keyword evidence="5" id="KW-0539">Nucleus</keyword>
<feature type="compositionally biased region" description="Polar residues" evidence="6">
    <location>
        <begin position="847"/>
        <end position="857"/>
    </location>
</feature>
<feature type="region of interest" description="Disordered" evidence="6">
    <location>
        <begin position="678"/>
        <end position="730"/>
    </location>
</feature>
<comment type="caution">
    <text evidence="8">The sequence shown here is derived from an EMBL/GenBank/DDBJ whole genome shotgun (WGS) entry which is preliminary data.</text>
</comment>
<dbReference type="PANTHER" id="PTHR47338">
    <property type="entry name" value="ZN(II)2CYS6 TRANSCRIPTION FACTOR (EUROFUNG)-RELATED"/>
    <property type="match status" value="1"/>
</dbReference>
<evidence type="ECO:0000256" key="1">
    <source>
        <dbReference type="ARBA" id="ARBA00004123"/>
    </source>
</evidence>
<dbReference type="PANTHER" id="PTHR47338:SF10">
    <property type="entry name" value="TRANSCRIPTION FACTOR DOMAIN-CONTAINING PROTEIN-RELATED"/>
    <property type="match status" value="1"/>
</dbReference>
<organism evidence="8 9">
    <name type="scientific">Humicola insolens</name>
    <name type="common">Soft-rot fungus</name>
    <dbReference type="NCBI Taxonomy" id="85995"/>
    <lineage>
        <taxon>Eukaryota</taxon>
        <taxon>Fungi</taxon>
        <taxon>Dikarya</taxon>
        <taxon>Ascomycota</taxon>
        <taxon>Pezizomycotina</taxon>
        <taxon>Sordariomycetes</taxon>
        <taxon>Sordariomycetidae</taxon>
        <taxon>Sordariales</taxon>
        <taxon>Chaetomiaceae</taxon>
        <taxon>Mycothermus</taxon>
    </lineage>
</organism>
<dbReference type="SUPFAM" id="SSF57701">
    <property type="entry name" value="Zn2/Cys6 DNA-binding domain"/>
    <property type="match status" value="1"/>
</dbReference>
<evidence type="ECO:0000313" key="8">
    <source>
        <dbReference type="EMBL" id="KAL1842395.1"/>
    </source>
</evidence>
<dbReference type="InterPro" id="IPR007219">
    <property type="entry name" value="XnlR_reg_dom"/>
</dbReference>
<dbReference type="EMBL" id="JAZGSY010000044">
    <property type="protein sequence ID" value="KAL1842395.1"/>
    <property type="molecule type" value="Genomic_DNA"/>
</dbReference>
<dbReference type="Pfam" id="PF00172">
    <property type="entry name" value="Zn_clus"/>
    <property type="match status" value="1"/>
</dbReference>
<proteinExistence type="predicted"/>
<evidence type="ECO:0000313" key="9">
    <source>
        <dbReference type="Proteomes" id="UP001583172"/>
    </source>
</evidence>
<dbReference type="SMART" id="SM00906">
    <property type="entry name" value="Fungal_trans"/>
    <property type="match status" value="1"/>
</dbReference>
<feature type="region of interest" description="Disordered" evidence="6">
    <location>
        <begin position="838"/>
        <end position="864"/>
    </location>
</feature>
<protein>
    <recommendedName>
        <fullName evidence="7">Zn(2)-C6 fungal-type domain-containing protein</fullName>
    </recommendedName>
</protein>
<dbReference type="SMART" id="SM00066">
    <property type="entry name" value="GAL4"/>
    <property type="match status" value="1"/>
</dbReference>
<feature type="domain" description="Zn(2)-C6 fungal-type" evidence="7">
    <location>
        <begin position="53"/>
        <end position="83"/>
    </location>
</feature>
<evidence type="ECO:0000256" key="4">
    <source>
        <dbReference type="ARBA" id="ARBA00023163"/>
    </source>
</evidence>
<feature type="region of interest" description="Disordered" evidence="6">
    <location>
        <begin position="118"/>
        <end position="173"/>
    </location>
</feature>
<dbReference type="PROSITE" id="PS50048">
    <property type="entry name" value="ZN2_CY6_FUNGAL_2"/>
    <property type="match status" value="1"/>
</dbReference>
<keyword evidence="9" id="KW-1185">Reference proteome</keyword>
<dbReference type="CDD" id="cd00067">
    <property type="entry name" value="GAL4"/>
    <property type="match status" value="1"/>
</dbReference>
<keyword evidence="3" id="KW-0805">Transcription regulation</keyword>
<dbReference type="CDD" id="cd12148">
    <property type="entry name" value="fungal_TF_MHR"/>
    <property type="match status" value="1"/>
</dbReference>
<feature type="region of interest" description="Disordered" evidence="6">
    <location>
        <begin position="630"/>
        <end position="650"/>
    </location>
</feature>
<gene>
    <name evidence="8" type="ORF">VTJ49DRAFT_5354</name>
</gene>
<evidence type="ECO:0000259" key="7">
    <source>
        <dbReference type="PROSITE" id="PS50048"/>
    </source>
</evidence>
<feature type="compositionally biased region" description="Low complexity" evidence="6">
    <location>
        <begin position="11"/>
        <end position="44"/>
    </location>
</feature>
<feature type="compositionally biased region" description="Polar residues" evidence="6">
    <location>
        <begin position="157"/>
        <end position="173"/>
    </location>
</feature>
<feature type="region of interest" description="Disordered" evidence="6">
    <location>
        <begin position="1"/>
        <end position="44"/>
    </location>
</feature>
<dbReference type="PROSITE" id="PS00463">
    <property type="entry name" value="ZN2_CY6_FUNGAL_1"/>
    <property type="match status" value="1"/>
</dbReference>
<keyword evidence="4" id="KW-0804">Transcription</keyword>
<comment type="subcellular location">
    <subcellularLocation>
        <location evidence="1">Nucleus</location>
    </subcellularLocation>
</comment>
<sequence>MQTSFPEEAPSEPSTTASGATTSASSSTVPATTAAASASAAPGGYSPAYELLACVNCRSRKLKCDRQKPICARCSRAGADCVYPESRRKPAFKRRNVRELEERLAQVEGLLRIVGKQRDGPSVLSNGVGTEGSSPGGQPGYSARPHGSPLEGAMSWIPTSPADSSSPGDSTRSAELLRLGRFESLPPSEMMDDLHNIFFSKEQNFLPIVHPGNYLRSFHSPPHMRPPMALQYAIWAAASNGHPKYGCYHDALYSRARHYLEADELKGQGEHFITIGHAQAWVLVATDEARCLMFTRAAMSSARAVRLSAMMGLNRLDSTLGDDESPMAPMITPPRSWVELEERRRLFWGGFCIDNYANISTGWPTLVDADLITTLLPASEDAFLNGTEEKASTLQDALKGGSGYSMFACNAIISHIFARLVKHSHRPMPGDHPEDPDFGPFWKRHRELDNILSNIFMFMPERFRLSRNTNDPVAVQTNLNLHGAVICLHTAAREKAEKFGLTTIENASRTRALTAAQKIVDIIKSATHLSTKYKGPLMSLSLYFAASVYTAQAEASPTTFNRPNLELLINFMDSIGHQNMLTRAYLNQLLRDMDRIGISVSPDIMPNHKRSHRDEHHHDSGYSIPLVARSSSSRHTAMQPPLPGRLPLGAPQGTPLNRFFLPVAPCATLIGPLPPGIHFDDEDDGVDGHTNKRQRTSARPVPSTRPSMPDSSTWPPLGASPGGPQTYVDPAPDLFEYTGHGTGWSYATKYMNPVVTTATSSLPHRTAGFAGINPQPQQPVHPAPETVDMLPEYPGFPTLSGGIPGTGYGQIPGHVTTTTIDINVAAATATTATATATTTTTTTAATNPPNSANASQDDPTDMGGLFDNLREWGLGDPMTTFYSMLMDAADQGGQTSGGGGGEGNG</sequence>
<reference evidence="8 9" key="1">
    <citation type="journal article" date="2024" name="Commun. Biol.">
        <title>Comparative genomic analysis of thermophilic fungi reveals convergent evolutionary adaptations and gene losses.</title>
        <authorList>
            <person name="Steindorff A.S."/>
            <person name="Aguilar-Pontes M.V."/>
            <person name="Robinson A.J."/>
            <person name="Andreopoulos B."/>
            <person name="LaButti K."/>
            <person name="Kuo A."/>
            <person name="Mondo S."/>
            <person name="Riley R."/>
            <person name="Otillar R."/>
            <person name="Haridas S."/>
            <person name="Lipzen A."/>
            <person name="Grimwood J."/>
            <person name="Schmutz J."/>
            <person name="Clum A."/>
            <person name="Reid I.D."/>
            <person name="Moisan M.C."/>
            <person name="Butler G."/>
            <person name="Nguyen T.T.M."/>
            <person name="Dewar K."/>
            <person name="Conant G."/>
            <person name="Drula E."/>
            <person name="Henrissat B."/>
            <person name="Hansel C."/>
            <person name="Singer S."/>
            <person name="Hutchinson M.I."/>
            <person name="de Vries R.P."/>
            <person name="Natvig D.O."/>
            <person name="Powell A.J."/>
            <person name="Tsang A."/>
            <person name="Grigoriev I.V."/>
        </authorList>
    </citation>
    <scope>NUCLEOTIDE SEQUENCE [LARGE SCALE GENOMIC DNA]</scope>
    <source>
        <strain evidence="8 9">CBS 620.91</strain>
    </source>
</reference>
<evidence type="ECO:0000256" key="5">
    <source>
        <dbReference type="ARBA" id="ARBA00023242"/>
    </source>
</evidence>
<dbReference type="Pfam" id="PF04082">
    <property type="entry name" value="Fungal_trans"/>
    <property type="match status" value="1"/>
</dbReference>
<keyword evidence="2" id="KW-0479">Metal-binding</keyword>
<dbReference type="InterPro" id="IPR050815">
    <property type="entry name" value="TF_fung"/>
</dbReference>
<evidence type="ECO:0000256" key="6">
    <source>
        <dbReference type="SAM" id="MobiDB-lite"/>
    </source>
</evidence>
<evidence type="ECO:0000256" key="2">
    <source>
        <dbReference type="ARBA" id="ARBA00022723"/>
    </source>
</evidence>